<dbReference type="Pfam" id="PF00141">
    <property type="entry name" value="peroxidase"/>
    <property type="match status" value="1"/>
</dbReference>
<dbReference type="PROSITE" id="PS50873">
    <property type="entry name" value="PEROXIDASE_4"/>
    <property type="match status" value="1"/>
</dbReference>
<keyword evidence="5" id="KW-1185">Reference proteome</keyword>
<evidence type="ECO:0000313" key="4">
    <source>
        <dbReference type="EMBL" id="SZX73850.1"/>
    </source>
</evidence>
<keyword evidence="1" id="KW-0560">Oxidoreductase</keyword>
<comment type="similarity">
    <text evidence="2">Belongs to the peroxidase family.</text>
</comment>
<gene>
    <name evidence="4" type="ORF">BQ4739_LOCUS14094</name>
</gene>
<sequence length="348" mass="36675">MALASKSLTTPKAFVAGSKPVAIRPRLQVSCKASNEGAARRDVLLAGAAAAATLLQSSPAAAATREMAVSSLSTFQKAAQRTAFQTAAEGALKPLFKAEDATGLLALMLHDAATYDAETKTGGYDGSILINSEELNRPENAYLKPLAARVKEAKAAVDAAVDPKGEKISYADLLVLATKVATTQAWKAVKMQKTQTTSGGEIITTVYGTEWPVRLGRVDSAAAGAAGRLPAADAPVAEITAFMGKLGVKEGSAGAGPFTPKPPFWERPTFFIWPAAAKDPAAEEARFAAEDPANFAGVKRDMDRSRGTLTRTDYEVEFINTFTKLAAMGATFNPDAYLHTETTLQLKF</sequence>
<dbReference type="GO" id="GO:0000302">
    <property type="term" value="P:response to reactive oxygen species"/>
    <property type="evidence" value="ECO:0007669"/>
    <property type="project" value="TreeGrafter"/>
</dbReference>
<evidence type="ECO:0000259" key="3">
    <source>
        <dbReference type="PROSITE" id="PS50873"/>
    </source>
</evidence>
<dbReference type="PANTHER" id="PTHR31356:SF34">
    <property type="entry name" value="THYLAKOID LUMENAL 29 KDA PROTEIN, CHLOROPLASTIC"/>
    <property type="match status" value="1"/>
</dbReference>
<name>A0A383W9J5_TETOB</name>
<dbReference type="SUPFAM" id="SSF48113">
    <property type="entry name" value="Heme-dependent peroxidases"/>
    <property type="match status" value="1"/>
</dbReference>
<dbReference type="PANTHER" id="PTHR31356">
    <property type="entry name" value="THYLAKOID LUMENAL 29 KDA PROTEIN, CHLOROPLASTIC-RELATED"/>
    <property type="match status" value="1"/>
</dbReference>
<dbReference type="GO" id="GO:0004601">
    <property type="term" value="F:peroxidase activity"/>
    <property type="evidence" value="ECO:0007669"/>
    <property type="project" value="InterPro"/>
</dbReference>
<dbReference type="GO" id="GO:0042744">
    <property type="term" value="P:hydrogen peroxide catabolic process"/>
    <property type="evidence" value="ECO:0007669"/>
    <property type="project" value="TreeGrafter"/>
</dbReference>
<dbReference type="EMBL" id="FNXT01001199">
    <property type="protein sequence ID" value="SZX73850.1"/>
    <property type="molecule type" value="Genomic_DNA"/>
</dbReference>
<dbReference type="GO" id="GO:0034599">
    <property type="term" value="P:cellular response to oxidative stress"/>
    <property type="evidence" value="ECO:0007669"/>
    <property type="project" value="InterPro"/>
</dbReference>
<feature type="domain" description="Plant heme peroxidase family profile" evidence="3">
    <location>
        <begin position="123"/>
        <end position="248"/>
    </location>
</feature>
<organism evidence="4 5">
    <name type="scientific">Tetradesmus obliquus</name>
    <name type="common">Green alga</name>
    <name type="synonym">Acutodesmus obliquus</name>
    <dbReference type="NCBI Taxonomy" id="3088"/>
    <lineage>
        <taxon>Eukaryota</taxon>
        <taxon>Viridiplantae</taxon>
        <taxon>Chlorophyta</taxon>
        <taxon>core chlorophytes</taxon>
        <taxon>Chlorophyceae</taxon>
        <taxon>CS clade</taxon>
        <taxon>Sphaeropleales</taxon>
        <taxon>Scenedesmaceae</taxon>
        <taxon>Tetradesmus</taxon>
    </lineage>
</organism>
<dbReference type="InterPro" id="IPR006311">
    <property type="entry name" value="TAT_signal"/>
</dbReference>
<dbReference type="STRING" id="3088.A0A383W9J5"/>
<dbReference type="Proteomes" id="UP000256970">
    <property type="component" value="Unassembled WGS sequence"/>
</dbReference>
<evidence type="ECO:0000256" key="2">
    <source>
        <dbReference type="RuleBase" id="RU004241"/>
    </source>
</evidence>
<protein>
    <recommendedName>
        <fullName evidence="3">Plant heme peroxidase family profile domain-containing protein</fullName>
    </recommendedName>
</protein>
<dbReference type="InterPro" id="IPR044831">
    <property type="entry name" value="Ccp1-like"/>
</dbReference>
<reference evidence="4 5" key="1">
    <citation type="submission" date="2016-10" db="EMBL/GenBank/DDBJ databases">
        <authorList>
            <person name="Cai Z."/>
        </authorList>
    </citation>
    <scope>NUCLEOTIDE SEQUENCE [LARGE SCALE GENOMIC DNA]</scope>
</reference>
<dbReference type="AlphaFoldDB" id="A0A383W9J5"/>
<dbReference type="GO" id="GO:0020037">
    <property type="term" value="F:heme binding"/>
    <property type="evidence" value="ECO:0007669"/>
    <property type="project" value="InterPro"/>
</dbReference>
<dbReference type="InterPro" id="IPR010255">
    <property type="entry name" value="Haem_peroxidase_sf"/>
</dbReference>
<dbReference type="PROSITE" id="PS51318">
    <property type="entry name" value="TAT"/>
    <property type="match status" value="1"/>
</dbReference>
<evidence type="ECO:0000313" key="5">
    <source>
        <dbReference type="Proteomes" id="UP000256970"/>
    </source>
</evidence>
<dbReference type="Gene3D" id="1.10.520.10">
    <property type="match status" value="2"/>
</dbReference>
<evidence type="ECO:0000256" key="1">
    <source>
        <dbReference type="ARBA" id="ARBA00023002"/>
    </source>
</evidence>
<dbReference type="InterPro" id="IPR002016">
    <property type="entry name" value="Haem_peroxidase"/>
</dbReference>
<proteinExistence type="inferred from homology"/>
<accession>A0A383W9J5</accession>